<keyword evidence="6" id="KW-0067">ATP-binding</keyword>
<evidence type="ECO:0000256" key="11">
    <source>
        <dbReference type="PIRNR" id="PIRNR005719"/>
    </source>
</evidence>
<dbReference type="CDD" id="cd03273">
    <property type="entry name" value="ABC_SMC2_euk"/>
    <property type="match status" value="1"/>
</dbReference>
<evidence type="ECO:0000256" key="2">
    <source>
        <dbReference type="ARBA" id="ARBA00005231"/>
    </source>
</evidence>
<dbReference type="PANTHER" id="PTHR43977">
    <property type="entry name" value="STRUCTURAL MAINTENANCE OF CHROMOSOMES PROTEIN 3"/>
    <property type="match status" value="1"/>
</dbReference>
<comment type="subcellular location">
    <subcellularLocation>
        <location evidence="1 11">Nucleus</location>
    </subcellularLocation>
</comment>
<accession>A0A6B2KWN3</accession>
<dbReference type="Gene3D" id="3.30.70.1620">
    <property type="match status" value="1"/>
</dbReference>
<name>A0A6B2KWN3_9EUKA</name>
<dbReference type="GO" id="GO:0030261">
    <property type="term" value="P:chromosome condensation"/>
    <property type="evidence" value="ECO:0007669"/>
    <property type="project" value="UniProtKB-KW"/>
</dbReference>
<dbReference type="Pfam" id="PF06470">
    <property type="entry name" value="SMC_hinge"/>
    <property type="match status" value="1"/>
</dbReference>
<evidence type="ECO:0000256" key="7">
    <source>
        <dbReference type="ARBA" id="ARBA00023054"/>
    </source>
</evidence>
<dbReference type="SMART" id="SM00968">
    <property type="entry name" value="SMC_hinge"/>
    <property type="match status" value="1"/>
</dbReference>
<evidence type="ECO:0000256" key="9">
    <source>
        <dbReference type="ARBA" id="ARBA00023242"/>
    </source>
</evidence>
<evidence type="ECO:0000256" key="3">
    <source>
        <dbReference type="ARBA" id="ARBA00022618"/>
    </source>
</evidence>
<keyword evidence="9 11" id="KW-0539">Nucleus</keyword>
<dbReference type="GO" id="GO:0005524">
    <property type="term" value="F:ATP binding"/>
    <property type="evidence" value="ECO:0007669"/>
    <property type="project" value="UniProtKB-KW"/>
</dbReference>
<evidence type="ECO:0000313" key="14">
    <source>
        <dbReference type="EMBL" id="NDV29129.1"/>
    </source>
</evidence>
<dbReference type="InterPro" id="IPR003395">
    <property type="entry name" value="RecF/RecN/SMC_N"/>
</dbReference>
<dbReference type="SUPFAM" id="SSF75553">
    <property type="entry name" value="Smc hinge domain"/>
    <property type="match status" value="1"/>
</dbReference>
<evidence type="ECO:0000256" key="6">
    <source>
        <dbReference type="ARBA" id="ARBA00022840"/>
    </source>
</evidence>
<dbReference type="InterPro" id="IPR024704">
    <property type="entry name" value="SMC"/>
</dbReference>
<dbReference type="Gene3D" id="1.20.1060.20">
    <property type="match status" value="1"/>
</dbReference>
<dbReference type="FunFam" id="3.40.50.300:FF:000385">
    <property type="entry name" value="Structural maintenance of chromosomes 2"/>
    <property type="match status" value="1"/>
</dbReference>
<keyword evidence="8" id="KW-0226">DNA condensation</keyword>
<dbReference type="GO" id="GO:0005634">
    <property type="term" value="C:nucleus"/>
    <property type="evidence" value="ECO:0007669"/>
    <property type="project" value="UniProtKB-SubCell"/>
</dbReference>
<dbReference type="Pfam" id="PF02463">
    <property type="entry name" value="SMC_N"/>
    <property type="match status" value="1"/>
</dbReference>
<evidence type="ECO:0000256" key="5">
    <source>
        <dbReference type="ARBA" id="ARBA00022776"/>
    </source>
</evidence>
<reference evidence="14" key="1">
    <citation type="journal article" date="2020" name="J. Eukaryot. Microbiol.">
        <title>De novo Sequencing, Assembly and Annotation of the Transcriptome for the Free-Living Testate Amoeba Arcella intermedia.</title>
        <authorList>
            <person name="Ribeiro G.M."/>
            <person name="Porfirio-Sousa A.L."/>
            <person name="Maurer-Alcala X.X."/>
            <person name="Katz L.A."/>
            <person name="Lahr D.J.G."/>
        </authorList>
    </citation>
    <scope>NUCLEOTIDE SEQUENCE</scope>
</reference>
<evidence type="ECO:0000256" key="4">
    <source>
        <dbReference type="ARBA" id="ARBA00022741"/>
    </source>
</evidence>
<evidence type="ECO:0000259" key="13">
    <source>
        <dbReference type="SMART" id="SM00968"/>
    </source>
</evidence>
<dbReference type="InterPro" id="IPR010935">
    <property type="entry name" value="SMC_hinge"/>
</dbReference>
<dbReference type="InterPro" id="IPR027120">
    <property type="entry name" value="Smc2_ABC"/>
</dbReference>
<evidence type="ECO:0000256" key="12">
    <source>
        <dbReference type="SAM" id="Coils"/>
    </source>
</evidence>
<dbReference type="AlphaFoldDB" id="A0A6B2KWN3"/>
<feature type="coiled-coil region" evidence="12">
    <location>
        <begin position="207"/>
        <end position="379"/>
    </location>
</feature>
<evidence type="ECO:0000256" key="10">
    <source>
        <dbReference type="ARBA" id="ARBA00023306"/>
    </source>
</evidence>
<feature type="coiled-coil region" evidence="12">
    <location>
        <begin position="895"/>
        <end position="929"/>
    </location>
</feature>
<keyword evidence="7 12" id="KW-0175">Coiled coil</keyword>
<evidence type="ECO:0000256" key="8">
    <source>
        <dbReference type="ARBA" id="ARBA00023067"/>
    </source>
</evidence>
<dbReference type="GO" id="GO:0016887">
    <property type="term" value="F:ATP hydrolysis activity"/>
    <property type="evidence" value="ECO:0007669"/>
    <property type="project" value="InterPro"/>
</dbReference>
<comment type="similarity">
    <text evidence="2">Belongs to the SMC family. SMC2 subfamily.</text>
</comment>
<protein>
    <recommendedName>
        <fullName evidence="11">Structural maintenance of chromosomes protein</fullName>
    </recommendedName>
</protein>
<feature type="domain" description="SMC hinge" evidence="13">
    <location>
        <begin position="520"/>
        <end position="640"/>
    </location>
</feature>
<dbReference type="GO" id="GO:0005694">
    <property type="term" value="C:chromosome"/>
    <property type="evidence" value="ECO:0007669"/>
    <property type="project" value="InterPro"/>
</dbReference>
<keyword evidence="10" id="KW-0131">Cell cycle</keyword>
<keyword evidence="3" id="KW-0132">Cell division</keyword>
<dbReference type="PIRSF" id="PIRSF005719">
    <property type="entry name" value="SMC"/>
    <property type="match status" value="1"/>
</dbReference>
<feature type="coiled-coil region" evidence="12">
    <location>
        <begin position="680"/>
        <end position="723"/>
    </location>
</feature>
<keyword evidence="4" id="KW-0547">Nucleotide-binding</keyword>
<dbReference type="Gene3D" id="3.40.50.300">
    <property type="entry name" value="P-loop containing nucleotide triphosphate hydrolases"/>
    <property type="match status" value="2"/>
</dbReference>
<proteinExistence type="inferred from homology"/>
<dbReference type="InterPro" id="IPR036277">
    <property type="entry name" value="SMC_hinge_sf"/>
</dbReference>
<dbReference type="EMBL" id="GIBP01000160">
    <property type="protein sequence ID" value="NDV29129.1"/>
    <property type="molecule type" value="Transcribed_RNA"/>
</dbReference>
<feature type="coiled-coil region" evidence="12">
    <location>
        <begin position="753"/>
        <end position="852"/>
    </location>
</feature>
<organism evidence="14">
    <name type="scientific">Arcella intermedia</name>
    <dbReference type="NCBI Taxonomy" id="1963864"/>
    <lineage>
        <taxon>Eukaryota</taxon>
        <taxon>Amoebozoa</taxon>
        <taxon>Tubulinea</taxon>
        <taxon>Elardia</taxon>
        <taxon>Arcellinida</taxon>
        <taxon>Sphaerothecina</taxon>
        <taxon>Arcellidae</taxon>
        <taxon>Arcella</taxon>
    </lineage>
</organism>
<dbReference type="InterPro" id="IPR027417">
    <property type="entry name" value="P-loop_NTPase"/>
</dbReference>
<feature type="coiled-coil region" evidence="12">
    <location>
        <begin position="416"/>
        <end position="495"/>
    </location>
</feature>
<evidence type="ECO:0000256" key="1">
    <source>
        <dbReference type="ARBA" id="ARBA00004123"/>
    </source>
</evidence>
<feature type="coiled-coil region" evidence="12">
    <location>
        <begin position="961"/>
        <end position="1027"/>
    </location>
</feature>
<dbReference type="GO" id="GO:0051301">
    <property type="term" value="P:cell division"/>
    <property type="evidence" value="ECO:0007669"/>
    <property type="project" value="UniProtKB-KW"/>
</dbReference>
<dbReference type="SUPFAM" id="SSF52540">
    <property type="entry name" value="P-loop containing nucleoside triphosphate hydrolases"/>
    <property type="match status" value="2"/>
</dbReference>
<sequence>MYIEELIIDGFKSYQNRTTIANFDPNFNSITGLNGSGKSNIIDAIIFVLGITNWNQLRASSLQHLVYKHGQAGIRKASVTIVFNNEDKANAPVGYEKFDQITVTREIIIGGRSKYFINGHNAQMDRVKNLFRSVQLNIKNPHFLIMQGKITKVVNSKPIEILGMIEEAAGTKMYEDKKEGAVKTLEKKDRKVNEITQILDETITPTLKNLEKQQKQYQNWLEFKREKEKLEKIRVAFEYYQSKRTLSGSEAELKDFEKQIAELEQSKMDQEKLLKKIKSKLLKLAEAKEKDMSSGLQELEQEGHSLSKKIVRIESGYKNCEDNLKNFEKELEDLKSTAITIQSQIKEKQKNLEHQTKILNEKKLLVQEKKEHLENLKRQYQAVSVGVAADGEGTAKTLADQLMDAKKKQVTSSTEAQSCAARIAHSEKELKNLELQTKKIDSEYKQFMSEEKTLKSKVKDLEEKISQLGFSEQDYQALLLNRRKLQVNIKEATERSTGLKMKLDTLNFSYKDPAPNFDRSKVHGRVASLINLRDPKHAIALEIAGGARLRFVVVEDEKVSQQLIENGKLQQRETIIPLSKITSQVLSDSQLKTAWKQVGKPNVASAVSLVEYDKKDESAIEYVYGSTLVCQTSEQANSVTFHPQILARSVTLEGDVFDAAGTLTGGAVPSNINNYLALRYEYLEKKKEILELQKQLQETETKIKDLEDSKSKHEQLANALDLENHSYQFFTKRMEMTQYHQSVKKVEELKLFLESERLKLKKYSTEAEEAEENAKSIEHQIQNFNKEDQLTKTKQNISKAKKQFKELSDDFQQSQQSLVRLESQIAELTQELKDTNMKIEEFEKELISRKEELKERGEKKDKFNKEYEKILSLINAKKSAVLECDSNIAQLVAQRDANTKAITDAELNIKKLEHKIENFKAAKESAKKTVSILLKQHEWIESEEQEFGKPNTDYDFDKSRMKEVIERLSRAEEGQEKLSKQINKKAVHMFEKAQQEYNELIKKKKQIEADKAQIQNFIKELDKKKNEALQTTWEKVNKDFGSIFSSLLPGAQSKLEPQEGHSFLDGLVVKVAFGGVWKDSLSELSGGQRSLVSLSLVLSLLLFKPAPMYILDEIDSALDLSHTQNIGEMIKTHFTQSQFIVISLKEGMYNNANVLFSVKNVNGASVVTRTEAPKTAKKPKKRKRAED</sequence>
<keyword evidence="5" id="KW-0498">Mitosis</keyword>